<evidence type="ECO:0000313" key="4">
    <source>
        <dbReference type="EMBL" id="CAF1546330.1"/>
    </source>
</evidence>
<comment type="caution">
    <text evidence="4">The sequence shown here is derived from an EMBL/GenBank/DDBJ whole genome shotgun (WGS) entry which is preliminary data.</text>
</comment>
<feature type="region of interest" description="Disordered" evidence="1">
    <location>
        <begin position="100"/>
        <end position="122"/>
    </location>
</feature>
<dbReference type="Proteomes" id="UP000663828">
    <property type="component" value="Unassembled WGS sequence"/>
</dbReference>
<dbReference type="AlphaFoldDB" id="A0A815WUL4"/>
<organism evidence="4 6">
    <name type="scientific">Adineta ricciae</name>
    <name type="common">Rotifer</name>
    <dbReference type="NCBI Taxonomy" id="249248"/>
    <lineage>
        <taxon>Eukaryota</taxon>
        <taxon>Metazoa</taxon>
        <taxon>Spiralia</taxon>
        <taxon>Gnathifera</taxon>
        <taxon>Rotifera</taxon>
        <taxon>Eurotatoria</taxon>
        <taxon>Bdelloidea</taxon>
        <taxon>Adinetida</taxon>
        <taxon>Adinetidae</taxon>
        <taxon>Adineta</taxon>
    </lineage>
</organism>
<dbReference type="EMBL" id="CAJNOJ010001206">
    <property type="protein sequence ID" value="CAF1546330.1"/>
    <property type="molecule type" value="Genomic_DNA"/>
</dbReference>
<name>A0A815WUL4_ADIRI</name>
<dbReference type="InterPro" id="IPR003609">
    <property type="entry name" value="Pan_app"/>
</dbReference>
<evidence type="ECO:0000259" key="2">
    <source>
        <dbReference type="Pfam" id="PF00024"/>
    </source>
</evidence>
<feature type="domain" description="Apple" evidence="2">
    <location>
        <begin position="33"/>
        <end position="80"/>
    </location>
</feature>
<proteinExistence type="predicted"/>
<dbReference type="EMBL" id="CAJNOR010000333">
    <property type="protein sequence ID" value="CAF0882850.1"/>
    <property type="molecule type" value="Genomic_DNA"/>
</dbReference>
<evidence type="ECO:0000313" key="3">
    <source>
        <dbReference type="EMBL" id="CAF0882850.1"/>
    </source>
</evidence>
<dbReference type="Proteomes" id="UP000663852">
    <property type="component" value="Unassembled WGS sequence"/>
</dbReference>
<protein>
    <recommendedName>
        <fullName evidence="2">Apple domain-containing protein</fullName>
    </recommendedName>
</protein>
<dbReference type="Pfam" id="PF00024">
    <property type="entry name" value="PAN_1"/>
    <property type="match status" value="1"/>
</dbReference>
<keyword evidence="5" id="KW-1185">Reference proteome</keyword>
<evidence type="ECO:0000313" key="5">
    <source>
        <dbReference type="Proteomes" id="UP000663828"/>
    </source>
</evidence>
<gene>
    <name evidence="4" type="ORF">EDS130_LOCUS45681</name>
    <name evidence="3" type="ORF">XAT740_LOCUS7094</name>
</gene>
<accession>A0A815WUL4</accession>
<sequence length="122" mass="13597">MPNDIRSIQMLIANDKIFQCAQSTCLPFYNFVTSDIRRCQINCLNQDECVAATFYQSNLQCQLFNTSIKQNTNMSFEMNAVTMITVFRTRYPYDLITFSATSTSSTSSSSTSSSTSTAAPSS</sequence>
<reference evidence="4" key="1">
    <citation type="submission" date="2021-02" db="EMBL/GenBank/DDBJ databases">
        <authorList>
            <person name="Nowell W R."/>
        </authorList>
    </citation>
    <scope>NUCLEOTIDE SEQUENCE</scope>
</reference>
<evidence type="ECO:0000313" key="6">
    <source>
        <dbReference type="Proteomes" id="UP000663852"/>
    </source>
</evidence>
<evidence type="ECO:0000256" key="1">
    <source>
        <dbReference type="SAM" id="MobiDB-lite"/>
    </source>
</evidence>